<evidence type="ECO:0000256" key="1">
    <source>
        <dbReference type="ARBA" id="ARBA00022553"/>
    </source>
</evidence>
<dbReference type="EMBL" id="MEUT01000027">
    <property type="protein sequence ID" value="OGC51194.1"/>
    <property type="molecule type" value="Genomic_DNA"/>
</dbReference>
<dbReference type="InterPro" id="IPR036388">
    <property type="entry name" value="WH-like_DNA-bd_sf"/>
</dbReference>
<dbReference type="PROSITE" id="PS50110">
    <property type="entry name" value="RESPONSE_REGULATORY"/>
    <property type="match status" value="1"/>
</dbReference>
<dbReference type="PANTHER" id="PTHR48111:SF22">
    <property type="entry name" value="REGULATOR OF RPOS"/>
    <property type="match status" value="1"/>
</dbReference>
<dbReference type="InterPro" id="IPR011006">
    <property type="entry name" value="CheY-like_superfamily"/>
</dbReference>
<sequence>MKILVIEDEHKIAGAIKKGLEQEGFAVQISYDGMEGFDLASTEEYSVIILDLMLPKMDGLTLCKRLRDEKIHTPILILTAKGELEDKILGLNSGADDYLPKPFAFEELLARIRTLQRRPAEIADNKLFADDLILDMNSLIVSRNNKVISLTKREYNLLEYLMRNKNKILTKDQIINYVWNYESDILPNTVEQYIGYLRNKVDKPFKNSTQLIKTARGFGYILREKGK</sequence>
<dbReference type="Gene3D" id="3.40.50.2300">
    <property type="match status" value="1"/>
</dbReference>
<dbReference type="Pfam" id="PF00486">
    <property type="entry name" value="Trans_reg_C"/>
    <property type="match status" value="1"/>
</dbReference>
<comment type="caution">
    <text evidence="10">The sequence shown here is derived from an EMBL/GenBank/DDBJ whole genome shotgun (WGS) entry which is preliminary data.</text>
</comment>
<keyword evidence="5" id="KW-0804">Transcription</keyword>
<organism evidence="10 11">
    <name type="scientific">candidate division WWE3 bacterium RBG_16_37_10</name>
    <dbReference type="NCBI Taxonomy" id="1802610"/>
    <lineage>
        <taxon>Bacteria</taxon>
        <taxon>Katanobacteria</taxon>
    </lineage>
</organism>
<dbReference type="FunFam" id="3.40.50.2300:FF:000001">
    <property type="entry name" value="DNA-binding response regulator PhoB"/>
    <property type="match status" value="1"/>
</dbReference>
<evidence type="ECO:0000259" key="8">
    <source>
        <dbReference type="PROSITE" id="PS50110"/>
    </source>
</evidence>
<evidence type="ECO:0000256" key="6">
    <source>
        <dbReference type="PROSITE-ProRule" id="PRU00169"/>
    </source>
</evidence>
<dbReference type="PROSITE" id="PS51755">
    <property type="entry name" value="OMPR_PHOB"/>
    <property type="match status" value="1"/>
</dbReference>
<evidence type="ECO:0000313" key="10">
    <source>
        <dbReference type="EMBL" id="OGC51194.1"/>
    </source>
</evidence>
<dbReference type="Gene3D" id="6.10.250.690">
    <property type="match status" value="1"/>
</dbReference>
<dbReference type="InterPro" id="IPR001789">
    <property type="entry name" value="Sig_transdc_resp-reg_receiver"/>
</dbReference>
<dbReference type="Proteomes" id="UP000177371">
    <property type="component" value="Unassembled WGS sequence"/>
</dbReference>
<keyword evidence="1 6" id="KW-0597">Phosphoprotein</keyword>
<evidence type="ECO:0000259" key="9">
    <source>
        <dbReference type="PROSITE" id="PS51755"/>
    </source>
</evidence>
<feature type="DNA-binding region" description="OmpR/PhoB-type" evidence="7">
    <location>
        <begin position="124"/>
        <end position="224"/>
    </location>
</feature>
<evidence type="ECO:0000256" key="4">
    <source>
        <dbReference type="ARBA" id="ARBA00023125"/>
    </source>
</evidence>
<evidence type="ECO:0000256" key="2">
    <source>
        <dbReference type="ARBA" id="ARBA00023012"/>
    </source>
</evidence>
<dbReference type="Gene3D" id="1.10.10.10">
    <property type="entry name" value="Winged helix-like DNA-binding domain superfamily/Winged helix DNA-binding domain"/>
    <property type="match status" value="1"/>
</dbReference>
<dbReference type="CDD" id="cd00383">
    <property type="entry name" value="trans_reg_C"/>
    <property type="match status" value="1"/>
</dbReference>
<keyword evidence="4 7" id="KW-0238">DNA-binding</keyword>
<feature type="domain" description="OmpR/PhoB-type" evidence="9">
    <location>
        <begin position="124"/>
        <end position="224"/>
    </location>
</feature>
<dbReference type="Pfam" id="PF00072">
    <property type="entry name" value="Response_reg"/>
    <property type="match status" value="1"/>
</dbReference>
<accession>A0A1F4V1W1</accession>
<reference evidence="10 11" key="1">
    <citation type="journal article" date="2016" name="Nat. Commun.">
        <title>Thousands of microbial genomes shed light on interconnected biogeochemical processes in an aquifer system.</title>
        <authorList>
            <person name="Anantharaman K."/>
            <person name="Brown C.T."/>
            <person name="Hug L.A."/>
            <person name="Sharon I."/>
            <person name="Castelle C.J."/>
            <person name="Probst A.J."/>
            <person name="Thomas B.C."/>
            <person name="Singh A."/>
            <person name="Wilkins M.J."/>
            <person name="Karaoz U."/>
            <person name="Brodie E.L."/>
            <person name="Williams K.H."/>
            <person name="Hubbard S.S."/>
            <person name="Banfield J.F."/>
        </authorList>
    </citation>
    <scope>NUCLEOTIDE SEQUENCE [LARGE SCALE GENOMIC DNA]</scope>
</reference>
<dbReference type="SUPFAM" id="SSF52172">
    <property type="entry name" value="CheY-like"/>
    <property type="match status" value="1"/>
</dbReference>
<evidence type="ECO:0000256" key="3">
    <source>
        <dbReference type="ARBA" id="ARBA00023015"/>
    </source>
</evidence>
<dbReference type="AlphaFoldDB" id="A0A1F4V1W1"/>
<dbReference type="GO" id="GO:0000976">
    <property type="term" value="F:transcription cis-regulatory region binding"/>
    <property type="evidence" value="ECO:0007669"/>
    <property type="project" value="TreeGrafter"/>
</dbReference>
<keyword evidence="3" id="KW-0805">Transcription regulation</keyword>
<feature type="domain" description="Response regulatory" evidence="8">
    <location>
        <begin position="2"/>
        <end position="116"/>
    </location>
</feature>
<dbReference type="PANTHER" id="PTHR48111">
    <property type="entry name" value="REGULATOR OF RPOS"/>
    <property type="match status" value="1"/>
</dbReference>
<dbReference type="GO" id="GO:0006355">
    <property type="term" value="P:regulation of DNA-templated transcription"/>
    <property type="evidence" value="ECO:0007669"/>
    <property type="project" value="InterPro"/>
</dbReference>
<protein>
    <submittedName>
        <fullName evidence="10">DNA-binding response regulator</fullName>
    </submittedName>
</protein>
<evidence type="ECO:0000256" key="5">
    <source>
        <dbReference type="ARBA" id="ARBA00023163"/>
    </source>
</evidence>
<dbReference type="SMART" id="SM00448">
    <property type="entry name" value="REC"/>
    <property type="match status" value="1"/>
</dbReference>
<dbReference type="FunFam" id="1.10.10.10:FF:000005">
    <property type="entry name" value="Two-component system response regulator"/>
    <property type="match status" value="1"/>
</dbReference>
<dbReference type="STRING" id="1802610.A2W32_05635"/>
<dbReference type="GO" id="GO:0005829">
    <property type="term" value="C:cytosol"/>
    <property type="evidence" value="ECO:0007669"/>
    <property type="project" value="TreeGrafter"/>
</dbReference>
<gene>
    <name evidence="10" type="ORF">A2W32_05635</name>
</gene>
<proteinExistence type="predicted"/>
<dbReference type="GO" id="GO:0000156">
    <property type="term" value="F:phosphorelay response regulator activity"/>
    <property type="evidence" value="ECO:0007669"/>
    <property type="project" value="TreeGrafter"/>
</dbReference>
<feature type="modified residue" description="4-aspartylphosphate" evidence="6">
    <location>
        <position position="51"/>
    </location>
</feature>
<dbReference type="InterPro" id="IPR001867">
    <property type="entry name" value="OmpR/PhoB-type_DNA-bd"/>
</dbReference>
<dbReference type="GO" id="GO:0032993">
    <property type="term" value="C:protein-DNA complex"/>
    <property type="evidence" value="ECO:0007669"/>
    <property type="project" value="TreeGrafter"/>
</dbReference>
<evidence type="ECO:0000256" key="7">
    <source>
        <dbReference type="PROSITE-ProRule" id="PRU01091"/>
    </source>
</evidence>
<evidence type="ECO:0000313" key="11">
    <source>
        <dbReference type="Proteomes" id="UP000177371"/>
    </source>
</evidence>
<dbReference type="InterPro" id="IPR039420">
    <property type="entry name" value="WalR-like"/>
</dbReference>
<keyword evidence="2" id="KW-0902">Two-component regulatory system</keyword>
<name>A0A1F4V1W1_UNCKA</name>
<dbReference type="SMART" id="SM00862">
    <property type="entry name" value="Trans_reg_C"/>
    <property type="match status" value="1"/>
</dbReference>